<dbReference type="Proteomes" id="UP000289200">
    <property type="component" value="Unassembled WGS sequence"/>
</dbReference>
<dbReference type="PANTHER" id="PTHR44846">
    <property type="entry name" value="MANNOSYL-D-GLYCERATE TRANSPORT/METABOLISM SYSTEM REPRESSOR MNGR-RELATED"/>
    <property type="match status" value="1"/>
</dbReference>
<organism evidence="6 7">
    <name type="scientific">Rhodoplanes serenus</name>
    <dbReference type="NCBI Taxonomy" id="200615"/>
    <lineage>
        <taxon>Bacteria</taxon>
        <taxon>Pseudomonadati</taxon>
        <taxon>Pseudomonadota</taxon>
        <taxon>Alphaproteobacteria</taxon>
        <taxon>Hyphomicrobiales</taxon>
        <taxon>Nitrobacteraceae</taxon>
        <taxon>Rhodoplanes</taxon>
    </lineage>
</organism>
<feature type="domain" description="HTH gntR-type" evidence="5">
    <location>
        <begin position="33"/>
        <end position="101"/>
    </location>
</feature>
<keyword evidence="3" id="KW-0804">Transcription</keyword>
<evidence type="ECO:0000259" key="5">
    <source>
        <dbReference type="PROSITE" id="PS50949"/>
    </source>
</evidence>
<dbReference type="OrthoDB" id="9800645at2"/>
<dbReference type="SUPFAM" id="SSF46785">
    <property type="entry name" value="Winged helix' DNA-binding domain"/>
    <property type="match status" value="1"/>
</dbReference>
<dbReference type="GO" id="GO:0045892">
    <property type="term" value="P:negative regulation of DNA-templated transcription"/>
    <property type="evidence" value="ECO:0007669"/>
    <property type="project" value="TreeGrafter"/>
</dbReference>
<reference evidence="7" key="1">
    <citation type="submission" date="2018-10" db="EMBL/GenBank/DDBJ databases">
        <authorList>
            <person name="Peiro R."/>
            <person name="Begona"/>
            <person name="Cbmso G."/>
            <person name="Lopez M."/>
            <person name="Gonzalez S."/>
            <person name="Sacristan E."/>
            <person name="Castillo E."/>
        </authorList>
    </citation>
    <scope>NUCLEOTIDE SEQUENCE [LARGE SCALE GENOMIC DNA]</scope>
</reference>
<dbReference type="InterPro" id="IPR050679">
    <property type="entry name" value="Bact_HTH_transcr_reg"/>
</dbReference>
<keyword evidence="1" id="KW-0805">Transcription regulation</keyword>
<keyword evidence="7" id="KW-1185">Reference proteome</keyword>
<dbReference type="GO" id="GO:0003700">
    <property type="term" value="F:DNA-binding transcription factor activity"/>
    <property type="evidence" value="ECO:0007669"/>
    <property type="project" value="InterPro"/>
</dbReference>
<feature type="compositionally biased region" description="Low complexity" evidence="4">
    <location>
        <begin position="13"/>
        <end position="25"/>
    </location>
</feature>
<dbReference type="PANTHER" id="PTHR44846:SF1">
    <property type="entry name" value="MANNOSYL-D-GLYCERATE TRANSPORT_METABOLISM SYSTEM REPRESSOR MNGR-RELATED"/>
    <property type="match status" value="1"/>
</dbReference>
<dbReference type="InterPro" id="IPR000524">
    <property type="entry name" value="Tscrpt_reg_HTH_GntR"/>
</dbReference>
<feature type="region of interest" description="Disordered" evidence="4">
    <location>
        <begin position="1"/>
        <end position="25"/>
    </location>
</feature>
<dbReference type="SMART" id="SM00866">
    <property type="entry name" value="UTRA"/>
    <property type="match status" value="1"/>
</dbReference>
<dbReference type="PRINTS" id="PR00035">
    <property type="entry name" value="HTHGNTR"/>
</dbReference>
<dbReference type="InterPro" id="IPR036390">
    <property type="entry name" value="WH_DNA-bd_sf"/>
</dbReference>
<dbReference type="NCBIfam" id="TIGR02325">
    <property type="entry name" value="C_P_lyase_phnF"/>
    <property type="match status" value="1"/>
</dbReference>
<dbReference type="InterPro" id="IPR036388">
    <property type="entry name" value="WH-like_DNA-bd_sf"/>
</dbReference>
<dbReference type="SMART" id="SM00345">
    <property type="entry name" value="HTH_GNTR"/>
    <property type="match status" value="1"/>
</dbReference>
<comment type="caution">
    <text evidence="6">The sequence shown here is derived from an EMBL/GenBank/DDBJ whole genome shotgun (WGS) entry which is preliminary data.</text>
</comment>
<sequence>MTATTDHRRARTGPPAAGHRDAAAPAGATLPGVTLWRRVADQIAQAIAVGTYGTGTRLPAETELAAHYGVNRHTVRRALAVLRERGLVRPARGSGTYVEAPRLAYPIGTRTRFSEIVGASGRQAGGRLIAGAQELASIEVARRLGLKPGAPVVRLELMREADGVPLCVATTFLCATRFPGADRVYAARRSMTRTLAQFGIADYRRGATRVTATTVDLGDAARLDVRPDSPILVVDSIDVDADGRPLLTTRTRFAAERVELVLES</sequence>
<dbReference type="RefSeq" id="WP_129610922.1">
    <property type="nucleotide sequence ID" value="NZ_UWOC01000181.1"/>
</dbReference>
<evidence type="ECO:0000313" key="6">
    <source>
        <dbReference type="EMBL" id="VCU10484.1"/>
    </source>
</evidence>
<protein>
    <submittedName>
        <fullName evidence="6">Transcriptional regulator PhnF</fullName>
    </submittedName>
</protein>
<dbReference type="GO" id="GO:0003677">
    <property type="term" value="F:DNA binding"/>
    <property type="evidence" value="ECO:0007669"/>
    <property type="project" value="UniProtKB-KW"/>
</dbReference>
<evidence type="ECO:0000256" key="2">
    <source>
        <dbReference type="ARBA" id="ARBA00023125"/>
    </source>
</evidence>
<dbReference type="Pfam" id="PF07702">
    <property type="entry name" value="UTRA"/>
    <property type="match status" value="1"/>
</dbReference>
<name>A0A3S5CYL1_9BRAD</name>
<dbReference type="Pfam" id="PF00392">
    <property type="entry name" value="GntR"/>
    <property type="match status" value="1"/>
</dbReference>
<dbReference type="AlphaFoldDB" id="A0A3S5CYL1"/>
<evidence type="ECO:0000256" key="4">
    <source>
        <dbReference type="SAM" id="MobiDB-lite"/>
    </source>
</evidence>
<dbReference type="InterPro" id="IPR028978">
    <property type="entry name" value="Chorismate_lyase_/UTRA_dom_sf"/>
</dbReference>
<accession>A0A3S5CYL1</accession>
<keyword evidence="2" id="KW-0238">DNA-binding</keyword>
<gene>
    <name evidence="6" type="primary">phnF</name>
    <name evidence="6" type="ORF">RHODGE_RHODGE_04082</name>
</gene>
<dbReference type="SUPFAM" id="SSF64288">
    <property type="entry name" value="Chorismate lyase-like"/>
    <property type="match status" value="1"/>
</dbReference>
<dbReference type="PROSITE" id="PS50949">
    <property type="entry name" value="HTH_GNTR"/>
    <property type="match status" value="1"/>
</dbReference>
<dbReference type="EMBL" id="UWOC01000181">
    <property type="protein sequence ID" value="VCU10484.1"/>
    <property type="molecule type" value="Genomic_DNA"/>
</dbReference>
<evidence type="ECO:0000256" key="3">
    <source>
        <dbReference type="ARBA" id="ARBA00023163"/>
    </source>
</evidence>
<evidence type="ECO:0000256" key="1">
    <source>
        <dbReference type="ARBA" id="ARBA00023015"/>
    </source>
</evidence>
<dbReference type="Gene3D" id="3.40.1410.10">
    <property type="entry name" value="Chorismate lyase-like"/>
    <property type="match status" value="1"/>
</dbReference>
<proteinExistence type="predicted"/>
<dbReference type="InterPro" id="IPR011663">
    <property type="entry name" value="UTRA"/>
</dbReference>
<evidence type="ECO:0000313" key="7">
    <source>
        <dbReference type="Proteomes" id="UP000289200"/>
    </source>
</evidence>
<dbReference type="Gene3D" id="1.10.10.10">
    <property type="entry name" value="Winged helix-like DNA-binding domain superfamily/Winged helix DNA-binding domain"/>
    <property type="match status" value="1"/>
</dbReference>
<dbReference type="InterPro" id="IPR012702">
    <property type="entry name" value="CP_lyase_PhnF"/>
</dbReference>
<dbReference type="CDD" id="cd07377">
    <property type="entry name" value="WHTH_GntR"/>
    <property type="match status" value="1"/>
</dbReference>